<keyword evidence="3" id="KW-0560">Oxidoreductase</keyword>
<reference evidence="6" key="1">
    <citation type="submission" date="2025-08" db="UniProtKB">
        <authorList>
            <consortium name="RefSeq"/>
        </authorList>
    </citation>
    <scope>IDENTIFICATION</scope>
    <source>
        <tissue evidence="6">Total insect</tissue>
    </source>
</reference>
<keyword evidence="5" id="KW-1185">Reference proteome</keyword>
<keyword evidence="1" id="KW-0479">Metal-binding</keyword>
<dbReference type="InterPro" id="IPR020843">
    <property type="entry name" value="ER"/>
</dbReference>
<dbReference type="OrthoDB" id="3941538at2759"/>
<dbReference type="SUPFAM" id="SSF51735">
    <property type="entry name" value="NAD(P)-binding Rossmann-fold domains"/>
    <property type="match status" value="1"/>
</dbReference>
<feature type="domain" description="Enoyl reductase (ER)" evidence="4">
    <location>
        <begin position="13"/>
        <end position="348"/>
    </location>
</feature>
<evidence type="ECO:0000313" key="6">
    <source>
        <dbReference type="RefSeq" id="XP_034254345.1"/>
    </source>
</evidence>
<name>A0A6P9AA26_THRPL</name>
<evidence type="ECO:0000256" key="3">
    <source>
        <dbReference type="ARBA" id="ARBA00023002"/>
    </source>
</evidence>
<dbReference type="GeneID" id="117653082"/>
<dbReference type="InterPro" id="IPR011032">
    <property type="entry name" value="GroES-like_sf"/>
</dbReference>
<dbReference type="GO" id="GO:0046872">
    <property type="term" value="F:metal ion binding"/>
    <property type="evidence" value="ECO:0007669"/>
    <property type="project" value="UniProtKB-KW"/>
</dbReference>
<dbReference type="AlphaFoldDB" id="A0A6P9AA26"/>
<evidence type="ECO:0000256" key="1">
    <source>
        <dbReference type="ARBA" id="ARBA00022723"/>
    </source>
</evidence>
<dbReference type="Gene3D" id="3.40.50.720">
    <property type="entry name" value="NAD(P)-binding Rossmann-like Domain"/>
    <property type="match status" value="1"/>
</dbReference>
<evidence type="ECO:0000256" key="2">
    <source>
        <dbReference type="ARBA" id="ARBA00022833"/>
    </source>
</evidence>
<dbReference type="InterPro" id="IPR036291">
    <property type="entry name" value="NAD(P)-bd_dom_sf"/>
</dbReference>
<dbReference type="KEGG" id="tpal:117653082"/>
<dbReference type="Proteomes" id="UP000515158">
    <property type="component" value="Unplaced"/>
</dbReference>
<evidence type="ECO:0000313" key="5">
    <source>
        <dbReference type="Proteomes" id="UP000515158"/>
    </source>
</evidence>
<keyword evidence="2" id="KW-0862">Zinc</keyword>
<dbReference type="Pfam" id="PF00107">
    <property type="entry name" value="ADH_zinc_N"/>
    <property type="match status" value="1"/>
</dbReference>
<dbReference type="SMART" id="SM00829">
    <property type="entry name" value="PKS_ER"/>
    <property type="match status" value="1"/>
</dbReference>
<dbReference type="PANTHER" id="PTHR43401">
    <property type="entry name" value="L-THREONINE 3-DEHYDROGENASE"/>
    <property type="match status" value="1"/>
</dbReference>
<organism evidence="6">
    <name type="scientific">Thrips palmi</name>
    <name type="common">Melon thrips</name>
    <dbReference type="NCBI Taxonomy" id="161013"/>
    <lineage>
        <taxon>Eukaryota</taxon>
        <taxon>Metazoa</taxon>
        <taxon>Ecdysozoa</taxon>
        <taxon>Arthropoda</taxon>
        <taxon>Hexapoda</taxon>
        <taxon>Insecta</taxon>
        <taxon>Pterygota</taxon>
        <taxon>Neoptera</taxon>
        <taxon>Paraneoptera</taxon>
        <taxon>Thysanoptera</taxon>
        <taxon>Terebrantia</taxon>
        <taxon>Thripoidea</taxon>
        <taxon>Thripidae</taxon>
        <taxon>Thrips</taxon>
    </lineage>
</organism>
<dbReference type="Gene3D" id="3.90.180.10">
    <property type="entry name" value="Medium-chain alcohol dehydrogenases, catalytic domain"/>
    <property type="match status" value="1"/>
</dbReference>
<dbReference type="SUPFAM" id="SSF50129">
    <property type="entry name" value="GroES-like"/>
    <property type="match status" value="1"/>
</dbReference>
<dbReference type="GO" id="GO:0016491">
    <property type="term" value="F:oxidoreductase activity"/>
    <property type="evidence" value="ECO:0007669"/>
    <property type="project" value="UniProtKB-KW"/>
</dbReference>
<dbReference type="Pfam" id="PF08240">
    <property type="entry name" value="ADH_N"/>
    <property type="match status" value="1"/>
</dbReference>
<dbReference type="InParanoid" id="A0A6P9AA26"/>
<sequence>MAPLNMEALQFDRQSQTLKHTKVAVPTAADKHEVIIRIAYAGICGTDLSIIAGRVPCKTDPVVLGHEMSAVVVEVGSNVFHVSVGDHVVVDPNRACHTCHDCTSGNYNVCPVSPCRDTVGIMRDGAFAQFCKVPADQVYKLPKDISLKQGVLCEPMSCVAHCWDRLSPVAMGSSILITGAGIIGVLCCVSAYHLGHREIYISEFSAGRRAIAQKLNIEGLHVVSPDELAAKKAADRNFGFDVVIDCSGAIPALESGFELLKPRGKLIVFGIAAPDAKMRVSPYEFYRKELTLLGNTMNPYTFNKSIGYVSGMKELLDFDRVGVRVFKLSEYEEAMAALAKGTISKAVFEIGA</sequence>
<accession>A0A6P9AA26</accession>
<dbReference type="PANTHER" id="PTHR43401:SF2">
    <property type="entry name" value="L-THREONINE 3-DEHYDROGENASE"/>
    <property type="match status" value="1"/>
</dbReference>
<dbReference type="InterPro" id="IPR013154">
    <property type="entry name" value="ADH-like_N"/>
</dbReference>
<dbReference type="InterPro" id="IPR013149">
    <property type="entry name" value="ADH-like_C"/>
</dbReference>
<evidence type="ECO:0000259" key="4">
    <source>
        <dbReference type="SMART" id="SM00829"/>
    </source>
</evidence>
<dbReference type="InterPro" id="IPR050129">
    <property type="entry name" value="Zn_alcohol_dh"/>
</dbReference>
<proteinExistence type="predicted"/>
<dbReference type="RefSeq" id="XP_034254345.1">
    <property type="nucleotide sequence ID" value="XM_034398454.1"/>
</dbReference>
<gene>
    <name evidence="6" type="primary">LOC117653082</name>
</gene>
<protein>
    <submittedName>
        <fullName evidence="6">Probable D-xylulose reductase A</fullName>
    </submittedName>
</protein>